<reference evidence="4 5" key="1">
    <citation type="journal article" date="2014" name="Nat. Commun.">
        <title>Klebsormidium flaccidum genome reveals primary factors for plant terrestrial adaptation.</title>
        <authorList>
            <person name="Hori K."/>
            <person name="Maruyama F."/>
            <person name="Fujisawa T."/>
            <person name="Togashi T."/>
            <person name="Yamamoto N."/>
            <person name="Seo M."/>
            <person name="Sato S."/>
            <person name="Yamada T."/>
            <person name="Mori H."/>
            <person name="Tajima N."/>
            <person name="Moriyama T."/>
            <person name="Ikeuchi M."/>
            <person name="Watanabe M."/>
            <person name="Wada H."/>
            <person name="Kobayashi K."/>
            <person name="Saito M."/>
            <person name="Masuda T."/>
            <person name="Sasaki-Sekimoto Y."/>
            <person name="Mashiguchi K."/>
            <person name="Awai K."/>
            <person name="Shimojima M."/>
            <person name="Masuda S."/>
            <person name="Iwai M."/>
            <person name="Nobusawa T."/>
            <person name="Narise T."/>
            <person name="Kondo S."/>
            <person name="Saito H."/>
            <person name="Sato R."/>
            <person name="Murakawa M."/>
            <person name="Ihara Y."/>
            <person name="Oshima-Yamada Y."/>
            <person name="Ohtaka K."/>
            <person name="Satoh M."/>
            <person name="Sonobe K."/>
            <person name="Ishii M."/>
            <person name="Ohtani R."/>
            <person name="Kanamori-Sato M."/>
            <person name="Honoki R."/>
            <person name="Miyazaki D."/>
            <person name="Mochizuki H."/>
            <person name="Umetsu J."/>
            <person name="Higashi K."/>
            <person name="Shibata D."/>
            <person name="Kamiya Y."/>
            <person name="Sato N."/>
            <person name="Nakamura Y."/>
            <person name="Tabata S."/>
            <person name="Ida S."/>
            <person name="Kurokawa K."/>
            <person name="Ohta H."/>
        </authorList>
    </citation>
    <scope>NUCLEOTIDE SEQUENCE [LARGE SCALE GENOMIC DNA]</scope>
    <source>
        <strain evidence="4 5">NIES-2285</strain>
    </source>
</reference>
<dbReference type="PROSITE" id="PS51925">
    <property type="entry name" value="SWIB_MDM2"/>
    <property type="match status" value="2"/>
</dbReference>
<dbReference type="InterPro" id="IPR003121">
    <property type="entry name" value="SWIB_MDM2_domain"/>
</dbReference>
<dbReference type="EMBL" id="DF236986">
    <property type="protein sequence ID" value="GAQ79731.1"/>
    <property type="molecule type" value="Genomic_DNA"/>
</dbReference>
<dbReference type="PANTHER" id="PTHR13844">
    <property type="entry name" value="SWI/SNF-RELATED MATRIX-ASSOCIATED ACTIN-DEPENDENT REGULATOR OF CHROMATIN SUBFAMILY D"/>
    <property type="match status" value="1"/>
</dbReference>
<dbReference type="OrthoDB" id="10251073at2759"/>
<feature type="region of interest" description="Disordered" evidence="1">
    <location>
        <begin position="56"/>
        <end position="93"/>
    </location>
</feature>
<dbReference type="SUPFAM" id="SSF109715">
    <property type="entry name" value="DEK C-terminal domain"/>
    <property type="match status" value="1"/>
</dbReference>
<dbReference type="InterPro" id="IPR019835">
    <property type="entry name" value="SWIB_domain"/>
</dbReference>
<dbReference type="CDD" id="cd10567">
    <property type="entry name" value="SWIB-MDM2_like"/>
    <property type="match status" value="2"/>
</dbReference>
<accession>A0A1Y1HRX5</accession>
<dbReference type="PROSITE" id="PS51998">
    <property type="entry name" value="DEK_C"/>
    <property type="match status" value="1"/>
</dbReference>
<dbReference type="OMA" id="MARTDIV"/>
<proteinExistence type="predicted"/>
<name>A0A1Y1HRX5_KLENI</name>
<evidence type="ECO:0000313" key="4">
    <source>
        <dbReference type="EMBL" id="GAQ79731.1"/>
    </source>
</evidence>
<feature type="domain" description="DM2" evidence="2">
    <location>
        <begin position="235"/>
        <end position="314"/>
    </location>
</feature>
<dbReference type="STRING" id="105231.A0A1Y1HRX5"/>
<evidence type="ECO:0000259" key="2">
    <source>
        <dbReference type="PROSITE" id="PS51925"/>
    </source>
</evidence>
<evidence type="ECO:0000313" key="5">
    <source>
        <dbReference type="Proteomes" id="UP000054558"/>
    </source>
</evidence>
<dbReference type="InterPro" id="IPR014876">
    <property type="entry name" value="DEK_C"/>
</dbReference>
<dbReference type="AlphaFoldDB" id="A0A1Y1HRX5"/>
<dbReference type="Gene3D" id="1.10.245.10">
    <property type="entry name" value="SWIB/MDM2 domain"/>
    <property type="match status" value="2"/>
</dbReference>
<dbReference type="Pfam" id="PF02201">
    <property type="entry name" value="SWIB"/>
    <property type="match status" value="2"/>
</dbReference>
<dbReference type="Pfam" id="PF08766">
    <property type="entry name" value="DEK_C"/>
    <property type="match status" value="1"/>
</dbReference>
<feature type="compositionally biased region" description="Acidic residues" evidence="1">
    <location>
        <begin position="61"/>
        <end position="80"/>
    </location>
</feature>
<dbReference type="SMART" id="SM00151">
    <property type="entry name" value="SWIB"/>
    <property type="match status" value="2"/>
</dbReference>
<feature type="domain" description="DM2" evidence="2">
    <location>
        <begin position="90"/>
        <end position="167"/>
    </location>
</feature>
<keyword evidence="5" id="KW-1185">Reference proteome</keyword>
<organism evidence="4 5">
    <name type="scientific">Klebsormidium nitens</name>
    <name type="common">Green alga</name>
    <name type="synonym">Ulothrix nitens</name>
    <dbReference type="NCBI Taxonomy" id="105231"/>
    <lineage>
        <taxon>Eukaryota</taxon>
        <taxon>Viridiplantae</taxon>
        <taxon>Streptophyta</taxon>
        <taxon>Klebsormidiophyceae</taxon>
        <taxon>Klebsormidiales</taxon>
        <taxon>Klebsormidiaceae</taxon>
        <taxon>Klebsormidium</taxon>
    </lineage>
</organism>
<dbReference type="Gene3D" id="1.10.10.60">
    <property type="entry name" value="Homeodomain-like"/>
    <property type="match status" value="1"/>
</dbReference>
<feature type="compositionally biased region" description="Basic residues" evidence="1">
    <location>
        <begin position="210"/>
        <end position="220"/>
    </location>
</feature>
<dbReference type="SUPFAM" id="SSF47592">
    <property type="entry name" value="SWIB/MDM2 domain"/>
    <property type="match status" value="2"/>
</dbReference>
<feature type="compositionally biased region" description="Basic and acidic residues" evidence="1">
    <location>
        <begin position="188"/>
        <end position="209"/>
    </location>
</feature>
<feature type="domain" description="DEK-C" evidence="3">
    <location>
        <begin position="1"/>
        <end position="56"/>
    </location>
</feature>
<feature type="region of interest" description="Disordered" evidence="1">
    <location>
        <begin position="170"/>
        <end position="240"/>
    </location>
</feature>
<evidence type="ECO:0000256" key="1">
    <source>
        <dbReference type="SAM" id="MobiDB-lite"/>
    </source>
</evidence>
<dbReference type="Proteomes" id="UP000054558">
    <property type="component" value="Unassembled WGS sequence"/>
</dbReference>
<dbReference type="InterPro" id="IPR036885">
    <property type="entry name" value="SWIB_MDM2_dom_sf"/>
</dbReference>
<protein>
    <submittedName>
        <fullName evidence="4">Uncharacterized protein</fullName>
    </submittedName>
</protein>
<sequence>MVNDVEIARRVQEKLKTADLQTTTERQLRKQLEEELGVDLTEKKTIIRAEIQKYLDAQQKEEDDDDDDEEEEESAAVDEEEKPKRGGGGGFATPCNLSPQLANLLGAPRLTRNEIVKKLWEYIKGHNLQDAENKRNIHCDAALQELFGVTETNMFEVNKLLAKHIFSIHVPKDPNAPKPKPRPRKPKAKDDEPKGKKGKKGKEEEDDGKKKKKKRAKRQKKEPQEGDKPPGPPKGLLRPLPISDELSEFFGMGEKLLPRTEVVKRLWAYIKEHNLQDPADKRVIIADAKLARLMGQERFNGFGMTKVLQPHFGAPLPDPPVEATAAVGL</sequence>
<dbReference type="GO" id="GO:0005634">
    <property type="term" value="C:nucleus"/>
    <property type="evidence" value="ECO:0000318"/>
    <property type="project" value="GO_Central"/>
</dbReference>
<gene>
    <name evidence="4" type="ORF">KFL_000370050</name>
</gene>
<evidence type="ECO:0000259" key="3">
    <source>
        <dbReference type="PROSITE" id="PS51998"/>
    </source>
</evidence>